<reference evidence="2" key="1">
    <citation type="submission" date="2014-11" db="EMBL/GenBank/DDBJ databases">
        <authorList>
            <person name="Amaro Gonzalez C."/>
        </authorList>
    </citation>
    <scope>NUCLEOTIDE SEQUENCE</scope>
</reference>
<dbReference type="EMBL" id="GBXM01040825">
    <property type="protein sequence ID" value="JAH67752.1"/>
    <property type="molecule type" value="Transcribed_RNA"/>
</dbReference>
<feature type="chain" id="PRO_5002433454" description="Secreted protein" evidence="1">
    <location>
        <begin position="19"/>
        <end position="64"/>
    </location>
</feature>
<protein>
    <recommendedName>
        <fullName evidence="3">Secreted protein</fullName>
    </recommendedName>
</protein>
<accession>A0A0E9UPP0</accession>
<sequence>MVLMSIVFCRAVAAHCLAWKPLSSGAESIHLPPSQSRPEIWLHCHLDKSDKSDSLPFKSLPSKS</sequence>
<proteinExistence type="predicted"/>
<keyword evidence="1" id="KW-0732">Signal</keyword>
<name>A0A0E9UPP0_ANGAN</name>
<organism evidence="2">
    <name type="scientific">Anguilla anguilla</name>
    <name type="common">European freshwater eel</name>
    <name type="synonym">Muraena anguilla</name>
    <dbReference type="NCBI Taxonomy" id="7936"/>
    <lineage>
        <taxon>Eukaryota</taxon>
        <taxon>Metazoa</taxon>
        <taxon>Chordata</taxon>
        <taxon>Craniata</taxon>
        <taxon>Vertebrata</taxon>
        <taxon>Euteleostomi</taxon>
        <taxon>Actinopterygii</taxon>
        <taxon>Neopterygii</taxon>
        <taxon>Teleostei</taxon>
        <taxon>Anguilliformes</taxon>
        <taxon>Anguillidae</taxon>
        <taxon>Anguilla</taxon>
    </lineage>
</organism>
<reference evidence="2" key="2">
    <citation type="journal article" date="2015" name="Fish Shellfish Immunol.">
        <title>Early steps in the European eel (Anguilla anguilla)-Vibrio vulnificus interaction in the gills: Role of the RtxA13 toxin.</title>
        <authorList>
            <person name="Callol A."/>
            <person name="Pajuelo D."/>
            <person name="Ebbesson L."/>
            <person name="Teles M."/>
            <person name="MacKenzie S."/>
            <person name="Amaro C."/>
        </authorList>
    </citation>
    <scope>NUCLEOTIDE SEQUENCE</scope>
</reference>
<evidence type="ECO:0000256" key="1">
    <source>
        <dbReference type="SAM" id="SignalP"/>
    </source>
</evidence>
<evidence type="ECO:0008006" key="3">
    <source>
        <dbReference type="Google" id="ProtNLM"/>
    </source>
</evidence>
<evidence type="ECO:0000313" key="2">
    <source>
        <dbReference type="EMBL" id="JAH67752.1"/>
    </source>
</evidence>
<dbReference type="AlphaFoldDB" id="A0A0E9UPP0"/>
<feature type="signal peptide" evidence="1">
    <location>
        <begin position="1"/>
        <end position="18"/>
    </location>
</feature>